<keyword evidence="1" id="KW-0808">Transferase</keyword>
<feature type="region of interest" description="Disordered" evidence="3">
    <location>
        <begin position="863"/>
        <end position="883"/>
    </location>
</feature>
<name>A0ABQ9ZRW9_9CRUS</name>
<feature type="region of interest" description="Disordered" evidence="3">
    <location>
        <begin position="2175"/>
        <end position="2200"/>
    </location>
</feature>
<evidence type="ECO:0000313" key="5">
    <source>
        <dbReference type="EMBL" id="KAK4015677.1"/>
    </source>
</evidence>
<feature type="region of interest" description="Disordered" evidence="3">
    <location>
        <begin position="3586"/>
        <end position="3609"/>
    </location>
</feature>
<dbReference type="EMBL" id="JAOYFB010000005">
    <property type="protein sequence ID" value="KAK4015677.1"/>
    <property type="molecule type" value="Genomic_DNA"/>
</dbReference>
<feature type="region of interest" description="Disordered" evidence="3">
    <location>
        <begin position="4517"/>
        <end position="4641"/>
    </location>
</feature>
<dbReference type="InterPro" id="IPR022103">
    <property type="entry name" value="BIRC6"/>
</dbReference>
<feature type="compositionally biased region" description="Low complexity" evidence="3">
    <location>
        <begin position="2176"/>
        <end position="2200"/>
    </location>
</feature>
<dbReference type="SUPFAM" id="SSF57924">
    <property type="entry name" value="Inhibitor of apoptosis (IAP) repeat"/>
    <property type="match status" value="1"/>
</dbReference>
<feature type="compositionally biased region" description="Low complexity" evidence="3">
    <location>
        <begin position="528"/>
        <end position="546"/>
    </location>
</feature>
<evidence type="ECO:0000256" key="2">
    <source>
        <dbReference type="ARBA" id="ARBA00022786"/>
    </source>
</evidence>
<dbReference type="InterPro" id="IPR016024">
    <property type="entry name" value="ARM-type_fold"/>
</dbReference>
<feature type="compositionally biased region" description="Polar residues" evidence="3">
    <location>
        <begin position="3733"/>
        <end position="3746"/>
    </location>
</feature>
<dbReference type="SUPFAM" id="SSF48371">
    <property type="entry name" value="ARM repeat"/>
    <property type="match status" value="1"/>
</dbReference>
<dbReference type="PROSITE" id="PS50143">
    <property type="entry name" value="BIR_REPEAT_2"/>
    <property type="match status" value="1"/>
</dbReference>
<proteinExistence type="predicted"/>
<reference evidence="5 6" key="1">
    <citation type="journal article" date="2023" name="Nucleic Acids Res.">
        <title>The hologenome of Daphnia magna reveals possible DNA methylation and microbiome-mediated evolution of the host genome.</title>
        <authorList>
            <person name="Chaturvedi A."/>
            <person name="Li X."/>
            <person name="Dhandapani V."/>
            <person name="Marshall H."/>
            <person name="Kissane S."/>
            <person name="Cuenca-Cambronero M."/>
            <person name="Asole G."/>
            <person name="Calvet F."/>
            <person name="Ruiz-Romero M."/>
            <person name="Marangio P."/>
            <person name="Guigo R."/>
            <person name="Rago D."/>
            <person name="Mirbahai L."/>
            <person name="Eastwood N."/>
            <person name="Colbourne J.K."/>
            <person name="Zhou J."/>
            <person name="Mallon E."/>
            <person name="Orsini L."/>
        </authorList>
    </citation>
    <scope>NUCLEOTIDE SEQUENCE [LARGE SCALE GENOMIC DNA]</scope>
    <source>
        <strain evidence="5">LRV0_1</strain>
    </source>
</reference>
<keyword evidence="2" id="KW-0833">Ubl conjugation pathway</keyword>
<feature type="region of interest" description="Disordered" evidence="3">
    <location>
        <begin position="3733"/>
        <end position="3757"/>
    </location>
</feature>
<feature type="region of interest" description="Disordered" evidence="3">
    <location>
        <begin position="2014"/>
        <end position="2033"/>
    </location>
</feature>
<dbReference type="SMART" id="SM00212">
    <property type="entry name" value="UBCc"/>
    <property type="match status" value="1"/>
</dbReference>
<sequence>MADDRKVFSIAEEGCLRVSSHIRRIVYHRSLNVLLVFSSNGPRDQEIKVVVLDIASGTVLHDTKVSLAPSILPGSNSQGEAVFEDELLENELDGGSFQTFKDPLKCLSVAERGTMIVAHNGFLGVRKDFGRALLLESILRPPVLCEDDVVHIELPHNEAMLLRECLQTMDLGQTDPELGNMQTQVINLLTKHMKQYLFNVSKGSRMSSNWCIVNLELPLKTLKAVCTYAVLELKKNNRSIPALPIASSIVVRLASLQQQSNQPQLPQPSSSSSSTVVKEDIAPFYHSASSTGNNNNSSNFSGSAWEPSFCPALHPMTSEASRRETFASWPHMNYKWALPTQMAEAGFYHQPNTPESDRAVCFLCNVCLICWEPSDEPWSEHERHAATCPLVKGDYTSNVPVAVSMATQPATQQDTNPSETIACISTTTCPDLFATSTAGGLVVLWNISGTLKREISFNAAQRSQLPCPVRVTSLSVVSGSFSNGHQPVRCSLVLGMTLGYQLEPFLVVYDVTWIRAYQDVQPEPGPSTPTSNSSGSTIKKGGTTKKVLSTPHALNANNSGSLFETMVSSLGSAGANADASANPGLFFSFGDDDEEMYISSTMDANEKLGKATAGLLNKLMHNMGSPFTNSVIPQLMMGEKSSSSHSYSGSAATAAPPFALSPKASDQPEVTLNQPTLINLKDCGVEGGLEVVSLIPTWDAGYLVVVLAPAEKSEMPRNIEEIATEQKKASSHILLFQLNIGEPGLVERPVCQLNMAAIDEPRCVVMLPFGERNDEPEWSAEEEAAMRGPMRAVVVTKDGRLRLLYMDPKRTNSQLTWLDLESVSPHKFMDATYCSSVERVCATTDKGDLVFFKLITHGGATGSSRLHSSGRSGMRKGKEPSPTKLLIHQPLTSETLQSLYELTQAEKLPQACQLTITAASCWMEMAVSQGQRRQPQPWLLQPGSCTAPNNSGSEDGLQMARLFKLQQDKFSWDEHFFEMSLPPGVPVSHVHLRFILAPSCSVPPEIQVSLLEQRSRSLQWGRTSLTANPAEEVDNLINFNMGQPLPRFTAASSSSESAINPILTQEYLEAHNAVLLCGPFKLNQFLDASGQVAMLSLSSHQLMQSTARNFLVHLKYIPSVAHPNSLSLLNIPRPMTNPCGRRTIQTKGCDWIQEVSISVQRFKSTSIHNERAHRCALLASSNFTGQLLEFAFQSNLRREHIMALGILNWKTAAHYGAPSGVACLTTGDVSGHVVEIFNNLKGLLGRFVIHGNRTTAQQVVQLLFSSHELGICLSEEEVTVITKQMMHCLLQQLGSLQNCASPSVVHWYLVLLSRVYLRSQTEVAGPVWAVLTQIISELHRRREPLQQLLQSRYGFYGRPFETELMFSLTEDQHFQQVSPTKTVRNNIAANFAALNQLVNPPSPCDKEKSYNNLDTLSLKRSCDLLEVEPLPFTLVSASDGVRLEKADSGSSQFTAVALNGLVEASKLVSHKDTHATSQRWQHLLAINPPLVIVMERLHSGGRKFVVLDFGAPILLTDVYIPACPDWVSITVDIWNRTDRSKNDSDLVRLAISTDINRRPVILHDLQPSVICRFLRLTITGRQGLSATSCKTSIGSFYGHSLILPNDLIAPAMHAEHIPILGREEILENIATLEVLADHSQCHYNLAGDRLRSLLRPLLTNWHKDASGSSTHHIDHYLQSQVNPGQTGSLDEDAKIVEAYEECLKLQRQQNLLWSALRRLRRCLREMEKKELGESRSEDESVSISQTSSHKLHYIAQSLVNVLLASTALKKQIKIERKTAEQLFQHLYVTSCPASQLSTAALLSQSDDTYRWMPNFLADMLRKTLSSDPSTSLIPKDRVFVTLLFMGFKAIQLSSGNPLLDPVLVVLNEQLSVLENRNNCSPFALSHLDLPFVNWLLLFCCCCLDRTASATTKETKAKDQRWDFMQGESLLSRDGATAGEPKNAGGSAASRIYRRKLQKKLMQQPHYGVSWPSGGVLSGSNKAKFILAHSKQKGGGFPMDSGVQMRRAAMMDEDMDSNGADDKEGGNGNRSMPSSCGQAICSSSGAAQVAKNLISFLLVIGASGAHEETFLLTCKVLARLIGASQNGLRLGHIADEQQLTTLLRMAASASGQPSQMWLNHAIYCLLIDYLRASSTNKSNSIASGDSAGASKSCSVNSVFTHGASGSRYDDMLRSVCSEPEAGSSGSNGAASSPSSHVNSSLSHMLPLKPKMKMGQVSKKLPPMTVPPELLAYEQAKLAAESLKVDQHVDDLLELFENPNSESVPPVLKKAWPSISSVMKNLAECKSGLSTSGYGSAAGILSTEEASTSEVWDLRDESRSDGPWKHKSDILSDAFFEAILQGLTSSFHDNKRRPLPEEIPGDLISPPTQPDQRLLSSAFNNLFSSASYLKTKTDIIASLKLWVLLNSENYGSSLDSDAGGASSAISNSSGDSSAILLNPEAIRVVLEVLAKIPILDVGDWTAVLRSLTWLSSPRWLLTETDQPQHSMENESPQSEELADQMCAGTVIRSPHLTSILYSFISGQGLVPYSLGDKQLVGPSIISTLGDVLSCLKVWCNTALVGSVLGSQLRSSLFELFLELAVPPRGPIFRGIGPLDAQICFVEALLKLGVQGLDKSLSIRVIQAVVSLSQMFLSRSRGLSCIDSSSQLSEDDRICFSGLHTAPAISGPLGSGPNGNNRASAVAPSVLLTLSLQLAIRLVSFAEYGPSLNLADNVLSTRSLMHELLDAANYCQASSFASSLGATALGDFDVAFSNLHTVADFTLELLHQIAIKTSDVKLLFYRLIEYVKPDVATPLLPSQGCSDLSEPLLIFMLYVLKTKENVDIFHQVEGFKEVCLALSRTPVQLFNSHNRLVSNVLSYVSQTTATSGQGGNRTRLSSRQARSGGASIFPGATSSSSANVGILQNSYVDATSSLGPLAVFRRSCLRLDDEDEYGLLNLAPLSTISCSHPSAQPADVLLQPNPPHRRARSPLWSHHFYPAEQYIELTITLPCPVLVKEIQLHPHLTSLATCPSAVGVEMSPEGSGQFYPVGAVLSATGLTTIAFKLESPQVAALVLLRLYKPRDSSNIGLAQIRILGSLALPSSEQSLCPGSLAGQHQPGLTWLCILHHCLSVAEKSENADLMYSLRQTAGSLEHPGMVERCCGLLNAHFTSPRAGILADVVQMASDILLHLGRHSSALAHQFIRLQLKESSRLLLGCTPPVANVLYELCSAENESIATFATPPGGSGQALLFQWLHRAADQGSLSQAVSTSMVHCAAAVLWHSPCAMEKIINYDFAKSLFDWTRTIHSSELKIAVDFAICSVCRHYPDIFTSLLSSVTSAGSSSPSSLNSVLQSKSLMETLGRAAQSESALNKLVQSGLLNYVSLTITEYCHCLLKRQEVIPTDLIERVAVAFEFWTLLCEDWGSGASRDVLAAYLADKSLLQMLLQALCSSSSGDCQANRLQTSRIEDAAVAFFRQFCWAHRDNSRRFAEILLGVLQPVGSSCKLLTGFTRRLLLQLLLESEKIYVYVTSASGQCGLPVSAGSLSSATIAEPRHPAFNHGKKHKLLYVSAELPCGDFTKLLTDCVNVPMPVLNCQDIKTALNLTSKRPTVDRLSSSDADKKAKQSAMDSEEHQRAALSQILQNQHYLDLIDHPTVPLPDNWTLSQALSYQRQQNPSSRGALCVRLNTELDSFQSSPSAATPIDQHIQPLTTLLEEFADLGGLAVLSQHLPMLLCASTSTTSSVAFESVTLSLKGGNSSGAQMSSQPSMANPGPSHLSSHVNGVTSETIDSWVKLDGGSDDMDEEMDEILMPSGYFPPPTPQYMNAKRSKNASQSLPTTCALPLHSLAAFSLFLSMPLYTEAVLQDRRRAQMLLRLALGVSDDGQGGNILNSSDAALFPVLPFVLLQQVLDKHPLDSEKGAVIRQQAVDMGVLQLLLACLAVFTQQVTSANVAIPSLNVQFVVGTPNGCSSSAPVKKESANNAPDANPVATTQTGSAMGAVTSQSQLQQQQYWAKGTGFGTGSTAQTWDLDGAMQRQRQQEEQATCLLHTLAAYVHPSCTPAALTPPGCTRSQILPVELLNIVLASHLVAAICSYLRNDSVMDMARHVPLYKAVLLLLRSIAACPKLVPLLLPSSLGNNKGSTSTNGSSQSIHALLRKLKNYVSSYTARLASVQNRTTSTQEDSDSEEGIADLSKDICETWTIVKGVVLDHSGGDEIDGQDSKSSDQSKSSIGRSFLSTELIQSRSPEKLYCDVMQPSQFDSYELLVESPDTVMGSRFTVAYHFENAVKAAGERCHPNRMKRLAQEVATLTTSLPLSLSSSVFVRCDTDRLDIMKVLITGPSETPYGNGCFEFDVYFPPDYPQSPMQVHLATTGRHTVRFNPNLYNDGKVCLSVLNTWHGRPEEKWNPHTSSLLQVLVSIQSLILVSEPYFNEPGYERSRGTPSGNQNSRDYDVNIRQATVKWAMLEQIRNPAACFKQVTHAHFWLKRQEIEKQCEEWIAEMEKQVESDPNGARAVAAGLTALKRHYGQLKEELARLSPPPCLAAIPQPEVPMEEDEEEKPLKTSPLPSEEFAIAYEEEGEEEDEDDEDEDEEVEEEEDDEDDISSQLLNAGKEEEAEGEVGNDLDELKEIMFSNADSDVPLSWKEDLEDSETEMDNFVSQFTI</sequence>
<dbReference type="SMART" id="SM00238">
    <property type="entry name" value="BIR"/>
    <property type="match status" value="1"/>
</dbReference>
<dbReference type="Proteomes" id="UP001234178">
    <property type="component" value="Unassembled WGS sequence"/>
</dbReference>
<keyword evidence="6" id="KW-1185">Reference proteome</keyword>
<feature type="compositionally biased region" description="Acidic residues" evidence="3">
    <location>
        <begin position="4553"/>
        <end position="4581"/>
    </location>
</feature>
<evidence type="ECO:0000256" key="1">
    <source>
        <dbReference type="ARBA" id="ARBA00022679"/>
    </source>
</evidence>
<dbReference type="PANTHER" id="PTHR46116:SF39">
    <property type="entry name" value="BACULOVIRAL IAP REPEAT-CONTAINING PROTEIN 6"/>
    <property type="match status" value="1"/>
</dbReference>
<dbReference type="PROSITE" id="PS50127">
    <property type="entry name" value="UBC_2"/>
    <property type="match status" value="1"/>
</dbReference>
<dbReference type="CDD" id="cd00022">
    <property type="entry name" value="BIR"/>
    <property type="match status" value="1"/>
</dbReference>
<protein>
    <recommendedName>
        <fullName evidence="4">UBC core domain-containing protein</fullName>
    </recommendedName>
</protein>
<dbReference type="Pfam" id="PF00179">
    <property type="entry name" value="UQ_con"/>
    <property type="match status" value="1"/>
</dbReference>
<dbReference type="PANTHER" id="PTHR46116">
    <property type="entry name" value="(E3-INDEPENDENT) E2 UBIQUITIN-CONJUGATING ENZYME"/>
    <property type="match status" value="1"/>
</dbReference>
<dbReference type="Gene3D" id="3.10.110.10">
    <property type="entry name" value="Ubiquitin Conjugating Enzyme"/>
    <property type="match status" value="1"/>
</dbReference>
<feature type="region of interest" description="Disordered" evidence="3">
    <location>
        <begin position="521"/>
        <end position="552"/>
    </location>
</feature>
<dbReference type="InterPro" id="IPR001370">
    <property type="entry name" value="BIR_rpt"/>
</dbReference>
<feature type="compositionally biased region" description="Acidic residues" evidence="3">
    <location>
        <begin position="4592"/>
        <end position="4604"/>
    </location>
</feature>
<organism evidence="5 6">
    <name type="scientific">Daphnia magna</name>
    <dbReference type="NCBI Taxonomy" id="35525"/>
    <lineage>
        <taxon>Eukaryota</taxon>
        <taxon>Metazoa</taxon>
        <taxon>Ecdysozoa</taxon>
        <taxon>Arthropoda</taxon>
        <taxon>Crustacea</taxon>
        <taxon>Branchiopoda</taxon>
        <taxon>Diplostraca</taxon>
        <taxon>Cladocera</taxon>
        <taxon>Anomopoda</taxon>
        <taxon>Daphniidae</taxon>
        <taxon>Daphnia</taxon>
    </lineage>
</organism>
<dbReference type="Pfam" id="PF00653">
    <property type="entry name" value="BIR"/>
    <property type="match status" value="1"/>
</dbReference>
<dbReference type="InterPro" id="IPR000608">
    <property type="entry name" value="UBC"/>
</dbReference>
<evidence type="ECO:0000259" key="4">
    <source>
        <dbReference type="PROSITE" id="PS50127"/>
    </source>
</evidence>
<accession>A0ABQ9ZRW9</accession>
<evidence type="ECO:0000313" key="6">
    <source>
        <dbReference type="Proteomes" id="UP001234178"/>
    </source>
</evidence>
<dbReference type="Pfam" id="PF12356">
    <property type="entry name" value="BIRC6"/>
    <property type="match status" value="1"/>
</dbReference>
<comment type="caution">
    <text evidence="5">The sequence shown here is derived from an EMBL/GenBank/DDBJ whole genome shotgun (WGS) entry which is preliminary data.</text>
</comment>
<feature type="domain" description="UBC core" evidence="4">
    <location>
        <begin position="4275"/>
        <end position="4442"/>
    </location>
</feature>
<feature type="compositionally biased region" description="Low complexity" evidence="3">
    <location>
        <begin position="863"/>
        <end position="872"/>
    </location>
</feature>
<gene>
    <name evidence="5" type="ORF">OUZ56_030651</name>
</gene>
<dbReference type="SUPFAM" id="SSF54495">
    <property type="entry name" value="UBC-like"/>
    <property type="match status" value="1"/>
</dbReference>
<dbReference type="InterPro" id="IPR016135">
    <property type="entry name" value="UBQ-conjugating_enzyme/RWD"/>
</dbReference>
<dbReference type="Gene3D" id="1.10.1170.10">
    <property type="entry name" value="Inhibitor Of Apoptosis Protein (2mihbC-IAP-1), Chain A"/>
    <property type="match status" value="1"/>
</dbReference>
<evidence type="ECO:0000256" key="3">
    <source>
        <dbReference type="SAM" id="MobiDB-lite"/>
    </source>
</evidence>
<dbReference type="CDD" id="cd23810">
    <property type="entry name" value="UBCc_BIRC6"/>
    <property type="match status" value="1"/>
</dbReference>